<dbReference type="PROSITE" id="PS51186">
    <property type="entry name" value="GNAT"/>
    <property type="match status" value="1"/>
</dbReference>
<proteinExistence type="predicted"/>
<evidence type="ECO:0000313" key="2">
    <source>
        <dbReference type="EMBL" id="MBM3331413.1"/>
    </source>
</evidence>
<dbReference type="GO" id="GO:0016747">
    <property type="term" value="F:acyltransferase activity, transferring groups other than amino-acyl groups"/>
    <property type="evidence" value="ECO:0007669"/>
    <property type="project" value="InterPro"/>
</dbReference>
<organism evidence="2 3">
    <name type="scientific">candidate division WOR-3 bacterium</name>
    <dbReference type="NCBI Taxonomy" id="2052148"/>
    <lineage>
        <taxon>Bacteria</taxon>
        <taxon>Bacteria division WOR-3</taxon>
    </lineage>
</organism>
<dbReference type="CDD" id="cd04301">
    <property type="entry name" value="NAT_SF"/>
    <property type="match status" value="1"/>
</dbReference>
<sequence>MKLTVLPLMSARWPDLVDLFTRPGGSIVRGCWCMYYRKPGASATSAAGHKNKRALKALVDRDVVPGLLAYKDGRPVGWISLGPREDYERLQRSQVMRPVDDKPVWSIVCFFVDRRERGKGVSRALLRGAIAYARSQGARLLESYPIDKKTRSHDDFMWFGAKHMYEREGFREVARRRPTRPVMRRRLRGSEERSGGF</sequence>
<dbReference type="SUPFAM" id="SSF55729">
    <property type="entry name" value="Acyl-CoA N-acyltransferases (Nat)"/>
    <property type="match status" value="1"/>
</dbReference>
<protein>
    <submittedName>
        <fullName evidence="2">GNAT family N-acetyltransferase</fullName>
    </submittedName>
</protein>
<dbReference type="EMBL" id="VGIR01000028">
    <property type="protein sequence ID" value="MBM3331413.1"/>
    <property type="molecule type" value="Genomic_DNA"/>
</dbReference>
<dbReference type="InterPro" id="IPR000182">
    <property type="entry name" value="GNAT_dom"/>
</dbReference>
<evidence type="ECO:0000313" key="3">
    <source>
        <dbReference type="Proteomes" id="UP000779900"/>
    </source>
</evidence>
<dbReference type="Gene3D" id="3.40.630.30">
    <property type="match status" value="1"/>
</dbReference>
<dbReference type="Proteomes" id="UP000779900">
    <property type="component" value="Unassembled WGS sequence"/>
</dbReference>
<dbReference type="InterPro" id="IPR016181">
    <property type="entry name" value="Acyl_CoA_acyltransferase"/>
</dbReference>
<feature type="domain" description="N-acetyltransferase" evidence="1">
    <location>
        <begin position="3"/>
        <end position="188"/>
    </location>
</feature>
<evidence type="ECO:0000259" key="1">
    <source>
        <dbReference type="PROSITE" id="PS51186"/>
    </source>
</evidence>
<reference evidence="2" key="1">
    <citation type="submission" date="2019-03" db="EMBL/GenBank/DDBJ databases">
        <title>Lake Tanganyika Metagenome-Assembled Genomes (MAGs).</title>
        <authorList>
            <person name="Tran P."/>
        </authorList>
    </citation>
    <scope>NUCLEOTIDE SEQUENCE</scope>
    <source>
        <strain evidence="2">K_DeepCast_150m_m2_040</strain>
    </source>
</reference>
<dbReference type="AlphaFoldDB" id="A0A937XDJ0"/>
<accession>A0A937XDJ0</accession>
<comment type="caution">
    <text evidence="2">The sequence shown here is derived from an EMBL/GenBank/DDBJ whole genome shotgun (WGS) entry which is preliminary data.</text>
</comment>
<dbReference type="Pfam" id="PF00583">
    <property type="entry name" value="Acetyltransf_1"/>
    <property type="match status" value="1"/>
</dbReference>
<gene>
    <name evidence="2" type="ORF">FJY68_06110</name>
</gene>
<name>A0A937XDJ0_UNCW3</name>